<dbReference type="PANTHER" id="PTHR28037">
    <property type="entry name" value="ALCOHOL O-ACETYLTRANSFERASE 1-RELATED"/>
    <property type="match status" value="1"/>
</dbReference>
<name>A0A8H6YXZ7_9AGAR</name>
<dbReference type="OrthoDB" id="10338510at2759"/>
<organism evidence="1 2">
    <name type="scientific">Mycena sanguinolenta</name>
    <dbReference type="NCBI Taxonomy" id="230812"/>
    <lineage>
        <taxon>Eukaryota</taxon>
        <taxon>Fungi</taxon>
        <taxon>Dikarya</taxon>
        <taxon>Basidiomycota</taxon>
        <taxon>Agaricomycotina</taxon>
        <taxon>Agaricomycetes</taxon>
        <taxon>Agaricomycetidae</taxon>
        <taxon>Agaricales</taxon>
        <taxon>Marasmiineae</taxon>
        <taxon>Mycenaceae</taxon>
        <taxon>Mycena</taxon>
    </lineage>
</organism>
<keyword evidence="2" id="KW-1185">Reference proteome</keyword>
<sequence length="548" mass="60150">MAAQPAHGAMAEMPTYRRNLSPNELSYFLPSRAYGLNDLINRMVIHAPPSLISPLRVRIAWAIIRLRHSLLACRVEMAPGCYDEAQFALTPPSSPSQALAEATACVRIFHDATGPELMHRFLNGSRTLASDTLSRLDVACHGQVSPGTHEFHLILMIHHMINDSLATSETEQLLCELLGGPATPGGAPRTDAELGGILDEEWKRRWGCARILGRGWSRVQEAAWKIDHQNIQKQLIGGHVFPRSKSPTGSTSMRLIHARFSLLQTKKLFATCKAQRVTLANATFAAFNFAWIRLYTLHPEIEAPKDLPMLMYTAISLRRHLPRASPLESNMSLGLEYHGVVLPAFLPRDEETKKKVFWERARKAQAQMRRHARSPLLLQRAVVSGMVRAERAKAWARVDDGTSSASSPAQNPNSVPSLALLGITHAARDPSASAPASRLSVNPAPQIKVVDMCGAARKAPGGLLVTTHVFAGQFRMSLCWDADGFAPGLMEEFWGCVVDAVCEFVIGEGQNEPSSTKGEKEREQVEVVDCLKDERGVGPGAVRGRAKL</sequence>
<dbReference type="EMBL" id="JACAZH010000006">
    <property type="protein sequence ID" value="KAF7367012.1"/>
    <property type="molecule type" value="Genomic_DNA"/>
</dbReference>
<comment type="caution">
    <text evidence="1">The sequence shown here is derived from an EMBL/GenBank/DDBJ whole genome shotgun (WGS) entry which is preliminary data.</text>
</comment>
<dbReference type="InterPro" id="IPR052058">
    <property type="entry name" value="Alcohol_O-acetyltransferase"/>
</dbReference>
<gene>
    <name evidence="1" type="ORF">MSAN_00960300</name>
</gene>
<dbReference type="AlphaFoldDB" id="A0A8H6YXZ7"/>
<reference evidence="1" key="1">
    <citation type="submission" date="2020-05" db="EMBL/GenBank/DDBJ databases">
        <title>Mycena genomes resolve the evolution of fungal bioluminescence.</title>
        <authorList>
            <person name="Tsai I.J."/>
        </authorList>
    </citation>
    <scope>NUCLEOTIDE SEQUENCE</scope>
    <source>
        <strain evidence="1">160909Yilan</strain>
    </source>
</reference>
<dbReference type="InterPro" id="IPR023213">
    <property type="entry name" value="CAT-like_dom_sf"/>
</dbReference>
<dbReference type="PANTHER" id="PTHR28037:SF1">
    <property type="entry name" value="ALCOHOL O-ACETYLTRANSFERASE 1-RELATED"/>
    <property type="match status" value="1"/>
</dbReference>
<dbReference type="Gene3D" id="3.30.559.30">
    <property type="entry name" value="Nonribosomal peptide synthetase, condensation domain"/>
    <property type="match status" value="1"/>
</dbReference>
<accession>A0A8H6YXZ7</accession>
<dbReference type="Proteomes" id="UP000623467">
    <property type="component" value="Unassembled WGS sequence"/>
</dbReference>
<dbReference type="Gene3D" id="3.30.559.10">
    <property type="entry name" value="Chloramphenicol acetyltransferase-like domain"/>
    <property type="match status" value="1"/>
</dbReference>
<evidence type="ECO:0000313" key="1">
    <source>
        <dbReference type="EMBL" id="KAF7367012.1"/>
    </source>
</evidence>
<protein>
    <recommendedName>
        <fullName evidence="3">Condensation domain-containing protein</fullName>
    </recommendedName>
</protein>
<proteinExistence type="predicted"/>
<evidence type="ECO:0008006" key="3">
    <source>
        <dbReference type="Google" id="ProtNLM"/>
    </source>
</evidence>
<evidence type="ECO:0000313" key="2">
    <source>
        <dbReference type="Proteomes" id="UP000623467"/>
    </source>
</evidence>